<evidence type="ECO:0000313" key="2">
    <source>
        <dbReference type="EMBL" id="KAJ7752685.1"/>
    </source>
</evidence>
<proteinExistence type="predicted"/>
<dbReference type="AlphaFoldDB" id="A0AAD7IXS8"/>
<feature type="region of interest" description="Disordered" evidence="1">
    <location>
        <begin position="1"/>
        <end position="59"/>
    </location>
</feature>
<name>A0AAD7IXS8_9AGAR</name>
<comment type="caution">
    <text evidence="2">The sequence shown here is derived from an EMBL/GenBank/DDBJ whole genome shotgun (WGS) entry which is preliminary data.</text>
</comment>
<evidence type="ECO:0000313" key="3">
    <source>
        <dbReference type="Proteomes" id="UP001215598"/>
    </source>
</evidence>
<reference evidence="2" key="1">
    <citation type="submission" date="2023-03" db="EMBL/GenBank/DDBJ databases">
        <title>Massive genome expansion in bonnet fungi (Mycena s.s.) driven by repeated elements and novel gene families across ecological guilds.</title>
        <authorList>
            <consortium name="Lawrence Berkeley National Laboratory"/>
            <person name="Harder C.B."/>
            <person name="Miyauchi S."/>
            <person name="Viragh M."/>
            <person name="Kuo A."/>
            <person name="Thoen E."/>
            <person name="Andreopoulos B."/>
            <person name="Lu D."/>
            <person name="Skrede I."/>
            <person name="Drula E."/>
            <person name="Henrissat B."/>
            <person name="Morin E."/>
            <person name="Kohler A."/>
            <person name="Barry K."/>
            <person name="LaButti K."/>
            <person name="Morin E."/>
            <person name="Salamov A."/>
            <person name="Lipzen A."/>
            <person name="Mereny Z."/>
            <person name="Hegedus B."/>
            <person name="Baldrian P."/>
            <person name="Stursova M."/>
            <person name="Weitz H."/>
            <person name="Taylor A."/>
            <person name="Grigoriev I.V."/>
            <person name="Nagy L.G."/>
            <person name="Martin F."/>
            <person name="Kauserud H."/>
        </authorList>
    </citation>
    <scope>NUCLEOTIDE SEQUENCE</scope>
    <source>
        <strain evidence="2">CBHHK182m</strain>
    </source>
</reference>
<sequence>MGQRTSALRPPPSQSRCIMPRSSPQWYPPPSLPQNSPARRLRASRSISQTPSTTQKTFSIHQASPQAELEYETSQDFQTVSSLNLLKLGTARPRLQGDQDLQGIFKCSKLQGSFKASSYLQVCIIPSSSRLRWTEFIRFSCLVKLYVAESIYIGVCITPHPFFLLQTGACSS</sequence>
<protein>
    <submittedName>
        <fullName evidence="2">Uncharacterized protein</fullName>
    </submittedName>
</protein>
<dbReference type="Proteomes" id="UP001215598">
    <property type="component" value="Unassembled WGS sequence"/>
</dbReference>
<gene>
    <name evidence="2" type="ORF">B0H16DRAFT_1546162</name>
</gene>
<dbReference type="EMBL" id="JARKIB010000058">
    <property type="protein sequence ID" value="KAJ7752685.1"/>
    <property type="molecule type" value="Genomic_DNA"/>
</dbReference>
<organism evidence="2 3">
    <name type="scientific">Mycena metata</name>
    <dbReference type="NCBI Taxonomy" id="1033252"/>
    <lineage>
        <taxon>Eukaryota</taxon>
        <taxon>Fungi</taxon>
        <taxon>Dikarya</taxon>
        <taxon>Basidiomycota</taxon>
        <taxon>Agaricomycotina</taxon>
        <taxon>Agaricomycetes</taxon>
        <taxon>Agaricomycetidae</taxon>
        <taxon>Agaricales</taxon>
        <taxon>Marasmiineae</taxon>
        <taxon>Mycenaceae</taxon>
        <taxon>Mycena</taxon>
    </lineage>
</organism>
<feature type="compositionally biased region" description="Polar residues" evidence="1">
    <location>
        <begin position="45"/>
        <end position="59"/>
    </location>
</feature>
<keyword evidence="3" id="KW-1185">Reference proteome</keyword>
<evidence type="ECO:0000256" key="1">
    <source>
        <dbReference type="SAM" id="MobiDB-lite"/>
    </source>
</evidence>
<accession>A0AAD7IXS8</accession>